<dbReference type="InParanoid" id="V4V1Z3"/>
<dbReference type="EMBL" id="KI536799">
    <property type="protein sequence ID" value="ESR45824.1"/>
    <property type="molecule type" value="Genomic_DNA"/>
</dbReference>
<name>V4V1Z3_CITCL</name>
<dbReference type="Proteomes" id="UP000030687">
    <property type="component" value="Unassembled WGS sequence"/>
</dbReference>
<accession>V4V1Z3</accession>
<protein>
    <submittedName>
        <fullName evidence="1">Uncharacterized protein</fullName>
    </submittedName>
</protein>
<keyword evidence="2" id="KW-1185">Reference proteome</keyword>
<evidence type="ECO:0000313" key="1">
    <source>
        <dbReference type="EMBL" id="ESR45824.1"/>
    </source>
</evidence>
<dbReference type="AlphaFoldDB" id="V4V1Z3"/>
<gene>
    <name evidence="1" type="ORF">CICLE_v10004089mg</name>
</gene>
<evidence type="ECO:0000313" key="2">
    <source>
        <dbReference type="Proteomes" id="UP000030687"/>
    </source>
</evidence>
<sequence>MWPNKTSKIFAFYESEIYLYAKKTTATSVSPNDSKVGVASCSRRKKSRVKFQGDNKFSLISISKCVCVCVRARVLFCFYPSYKSVELG</sequence>
<dbReference type="KEGG" id="cic:CICLE_v10004089mg"/>
<reference evidence="1 2" key="1">
    <citation type="submission" date="2013-10" db="EMBL/GenBank/DDBJ databases">
        <authorList>
            <consortium name="International Citrus Genome Consortium"/>
            <person name="Jenkins J."/>
            <person name="Schmutz J."/>
            <person name="Prochnik S."/>
            <person name="Rokhsar D."/>
            <person name="Gmitter F."/>
            <person name="Ollitrault P."/>
            <person name="Machado M."/>
            <person name="Talon M."/>
            <person name="Wincker P."/>
            <person name="Jaillon O."/>
            <person name="Morgante M."/>
        </authorList>
    </citation>
    <scope>NUCLEOTIDE SEQUENCE</scope>
    <source>
        <strain evidence="2">cv. Clemenules</strain>
    </source>
</reference>
<dbReference type="Gramene" id="ESR45824">
    <property type="protein sequence ID" value="ESR45824"/>
    <property type="gene ID" value="CICLE_v10004089mg"/>
</dbReference>
<organism evidence="1 2">
    <name type="scientific">Citrus clementina</name>
    <name type="common">Clementine</name>
    <name type="synonym">Citrus deliciosa x Citrus sinensis</name>
    <dbReference type="NCBI Taxonomy" id="85681"/>
    <lineage>
        <taxon>Eukaryota</taxon>
        <taxon>Viridiplantae</taxon>
        <taxon>Streptophyta</taxon>
        <taxon>Embryophyta</taxon>
        <taxon>Tracheophyta</taxon>
        <taxon>Spermatophyta</taxon>
        <taxon>Magnoliopsida</taxon>
        <taxon>eudicotyledons</taxon>
        <taxon>Gunneridae</taxon>
        <taxon>Pentapetalae</taxon>
        <taxon>rosids</taxon>
        <taxon>malvids</taxon>
        <taxon>Sapindales</taxon>
        <taxon>Rutaceae</taxon>
        <taxon>Aurantioideae</taxon>
        <taxon>Citrus</taxon>
    </lineage>
</organism>
<proteinExistence type="predicted"/>